<dbReference type="EMBL" id="JARBHB010000006">
    <property type="protein sequence ID" value="KAJ8881588.1"/>
    <property type="molecule type" value="Genomic_DNA"/>
</dbReference>
<comment type="caution">
    <text evidence="1">The sequence shown here is derived from an EMBL/GenBank/DDBJ whole genome shotgun (WGS) entry which is preliminary data.</text>
</comment>
<proteinExistence type="predicted"/>
<evidence type="ECO:0000313" key="2">
    <source>
        <dbReference type="Proteomes" id="UP001159363"/>
    </source>
</evidence>
<gene>
    <name evidence="1" type="ORF">PR048_018072</name>
</gene>
<protein>
    <submittedName>
        <fullName evidence="1">Uncharacterized protein</fullName>
    </submittedName>
</protein>
<name>A0ABQ9HBU2_9NEOP</name>
<accession>A0ABQ9HBU2</accession>
<keyword evidence="2" id="KW-1185">Reference proteome</keyword>
<sequence length="349" mass="37598">MQDFVHCYRGISNCLAVVRTDFVDLFANASHTLSTVAFEKATVQKHFLSPMLSVLQMVSLQPLMPFLVEYTVVVDDSPPDDPPSTMVVLGVSLRNVGAGLKEWGKREIPEKTRRPTASFGTILTYKNLNGATVAKWIDSGSVEREVPSGAVGLKPMRVNLGEYGAAPECKGGENGRSPRKARRPIASCGMFPTCENPGATPPGIGPSSPWWEASGCVAFGFDPLQQRLDVATTNVVAHIVPTSYVPVHSPHHTWCPVNLLCSDHNSCQQIFLCLYRITSNDPIPLRVGGEESVGSAEGWMVAATIDPAPLPRPGRTAEEYVNGRLCQGGRVVVVCAVTSLAEVTSRCPL</sequence>
<dbReference type="Proteomes" id="UP001159363">
    <property type="component" value="Chromosome 5"/>
</dbReference>
<evidence type="ECO:0000313" key="1">
    <source>
        <dbReference type="EMBL" id="KAJ8881588.1"/>
    </source>
</evidence>
<organism evidence="1 2">
    <name type="scientific">Dryococelus australis</name>
    <dbReference type="NCBI Taxonomy" id="614101"/>
    <lineage>
        <taxon>Eukaryota</taxon>
        <taxon>Metazoa</taxon>
        <taxon>Ecdysozoa</taxon>
        <taxon>Arthropoda</taxon>
        <taxon>Hexapoda</taxon>
        <taxon>Insecta</taxon>
        <taxon>Pterygota</taxon>
        <taxon>Neoptera</taxon>
        <taxon>Polyneoptera</taxon>
        <taxon>Phasmatodea</taxon>
        <taxon>Verophasmatodea</taxon>
        <taxon>Anareolatae</taxon>
        <taxon>Phasmatidae</taxon>
        <taxon>Eurycanthinae</taxon>
        <taxon>Dryococelus</taxon>
    </lineage>
</organism>
<reference evidence="1 2" key="1">
    <citation type="submission" date="2023-02" db="EMBL/GenBank/DDBJ databases">
        <title>LHISI_Scaffold_Assembly.</title>
        <authorList>
            <person name="Stuart O.P."/>
            <person name="Cleave R."/>
            <person name="Magrath M.J.L."/>
            <person name="Mikheyev A.S."/>
        </authorList>
    </citation>
    <scope>NUCLEOTIDE SEQUENCE [LARGE SCALE GENOMIC DNA]</scope>
    <source>
        <strain evidence="1">Daus_M_001</strain>
        <tissue evidence="1">Leg muscle</tissue>
    </source>
</reference>